<dbReference type="Pfam" id="PF03466">
    <property type="entry name" value="LysR_substrate"/>
    <property type="match status" value="1"/>
</dbReference>
<feature type="domain" description="HTH lysR-type" evidence="5">
    <location>
        <begin position="9"/>
        <end position="66"/>
    </location>
</feature>
<keyword evidence="3 6" id="KW-0238">DNA-binding</keyword>
<evidence type="ECO:0000256" key="3">
    <source>
        <dbReference type="ARBA" id="ARBA00023125"/>
    </source>
</evidence>
<dbReference type="PANTHER" id="PTHR30118">
    <property type="entry name" value="HTH-TYPE TRANSCRIPTIONAL REGULATOR LEUO-RELATED"/>
    <property type="match status" value="1"/>
</dbReference>
<dbReference type="Gene3D" id="1.10.10.10">
    <property type="entry name" value="Winged helix-like DNA-binding domain superfamily/Winged helix DNA-binding domain"/>
    <property type="match status" value="1"/>
</dbReference>
<evidence type="ECO:0000313" key="6">
    <source>
        <dbReference type="EMBL" id="SHG48325.1"/>
    </source>
</evidence>
<dbReference type="EMBL" id="FQWM01000001">
    <property type="protein sequence ID" value="SHG48325.1"/>
    <property type="molecule type" value="Genomic_DNA"/>
</dbReference>
<evidence type="ECO:0000256" key="2">
    <source>
        <dbReference type="ARBA" id="ARBA00023015"/>
    </source>
</evidence>
<dbReference type="InterPro" id="IPR037402">
    <property type="entry name" value="YidZ_PBP2"/>
</dbReference>
<dbReference type="InterPro" id="IPR036388">
    <property type="entry name" value="WH-like_DNA-bd_sf"/>
</dbReference>
<dbReference type="Gene3D" id="3.40.190.10">
    <property type="entry name" value="Periplasmic binding protein-like II"/>
    <property type="match status" value="2"/>
</dbReference>
<dbReference type="Proteomes" id="UP000184211">
    <property type="component" value="Unassembled WGS sequence"/>
</dbReference>
<dbReference type="CDD" id="cd08417">
    <property type="entry name" value="PBP2_Nitroaromatics_like"/>
    <property type="match status" value="1"/>
</dbReference>
<dbReference type="SUPFAM" id="SSF46785">
    <property type="entry name" value="Winged helix' DNA-binding domain"/>
    <property type="match status" value="1"/>
</dbReference>
<organism evidence="6 7">
    <name type="scientific">Cognatishimia maritima</name>
    <dbReference type="NCBI Taxonomy" id="870908"/>
    <lineage>
        <taxon>Bacteria</taxon>
        <taxon>Pseudomonadati</taxon>
        <taxon>Pseudomonadota</taxon>
        <taxon>Alphaproteobacteria</taxon>
        <taxon>Rhodobacterales</taxon>
        <taxon>Paracoccaceae</taxon>
        <taxon>Cognatishimia</taxon>
    </lineage>
</organism>
<dbReference type="InterPro" id="IPR036390">
    <property type="entry name" value="WH_DNA-bd_sf"/>
</dbReference>
<protein>
    <submittedName>
        <fullName evidence="6">DNA-binding transcriptional regulator, LysR family</fullName>
    </submittedName>
</protein>
<dbReference type="SUPFAM" id="SSF53850">
    <property type="entry name" value="Periplasmic binding protein-like II"/>
    <property type="match status" value="1"/>
</dbReference>
<gene>
    <name evidence="6" type="ORF">SAMN04488044_0882</name>
</gene>
<dbReference type="OrthoDB" id="9774011at2"/>
<dbReference type="PANTHER" id="PTHR30118:SF6">
    <property type="entry name" value="HTH-TYPE TRANSCRIPTIONAL REGULATOR LEUO"/>
    <property type="match status" value="1"/>
</dbReference>
<evidence type="ECO:0000256" key="1">
    <source>
        <dbReference type="ARBA" id="ARBA00009437"/>
    </source>
</evidence>
<dbReference type="AlphaFoldDB" id="A0A1M5K6B1"/>
<dbReference type="STRING" id="870908.SAMN04488044_0882"/>
<comment type="similarity">
    <text evidence="1">Belongs to the LysR transcriptional regulatory family.</text>
</comment>
<name>A0A1M5K6B1_9RHOB</name>
<reference evidence="7" key="1">
    <citation type="submission" date="2016-11" db="EMBL/GenBank/DDBJ databases">
        <authorList>
            <person name="Varghese N."/>
            <person name="Submissions S."/>
        </authorList>
    </citation>
    <scope>NUCLEOTIDE SEQUENCE [LARGE SCALE GENOMIC DNA]</scope>
    <source>
        <strain evidence="7">DSM 28223</strain>
    </source>
</reference>
<dbReference type="GO" id="GO:0003700">
    <property type="term" value="F:DNA-binding transcription factor activity"/>
    <property type="evidence" value="ECO:0007669"/>
    <property type="project" value="InterPro"/>
</dbReference>
<dbReference type="GO" id="GO:0003677">
    <property type="term" value="F:DNA binding"/>
    <property type="evidence" value="ECO:0007669"/>
    <property type="project" value="UniProtKB-KW"/>
</dbReference>
<dbReference type="InterPro" id="IPR000847">
    <property type="entry name" value="LysR_HTH_N"/>
</dbReference>
<sequence length="309" mass="34548">MKNQNIYKVDAHLLRVFLKVCELHSVSRAADVFDLNQSTVSNMMDRLRQAVGFRLFEKVGRNIVPTEDAKDLIPRAARIVSAIEGLPEAGTYDPSQDSRPITIVGNLNSMLGVLQCIQDAVRAECPSRHVRFLELGSRDQLEERLEDGNVDFAISVRTPRYPPSLSAHLLFEDRSVVYFDGKMRSAPTTRAEYFRSGHGVLDFGGYVRSTVDNDVRGLQAHRRIVCSASNASVLAHMIAGTDLLASMPSHLRLNVFKSLSWAPLPLSPNTTLKFDLLWHKRNANSSRHKWIKNIILEADTQGATQAILD</sequence>
<keyword evidence="7" id="KW-1185">Reference proteome</keyword>
<dbReference type="RefSeq" id="WP_072790996.1">
    <property type="nucleotide sequence ID" value="NZ_FQWM01000001.1"/>
</dbReference>
<dbReference type="InterPro" id="IPR005119">
    <property type="entry name" value="LysR_subst-bd"/>
</dbReference>
<dbReference type="InterPro" id="IPR050389">
    <property type="entry name" value="LysR-type_TF"/>
</dbReference>
<evidence type="ECO:0000259" key="5">
    <source>
        <dbReference type="PROSITE" id="PS50931"/>
    </source>
</evidence>
<keyword evidence="2" id="KW-0805">Transcription regulation</keyword>
<evidence type="ECO:0000313" key="7">
    <source>
        <dbReference type="Proteomes" id="UP000184211"/>
    </source>
</evidence>
<dbReference type="PROSITE" id="PS50931">
    <property type="entry name" value="HTH_LYSR"/>
    <property type="match status" value="1"/>
</dbReference>
<keyword evidence="4" id="KW-0804">Transcription</keyword>
<accession>A0A1M5K6B1</accession>
<evidence type="ECO:0000256" key="4">
    <source>
        <dbReference type="ARBA" id="ARBA00023163"/>
    </source>
</evidence>
<proteinExistence type="inferred from homology"/>
<dbReference type="Pfam" id="PF00126">
    <property type="entry name" value="HTH_1"/>
    <property type="match status" value="1"/>
</dbReference>